<evidence type="ECO:0000313" key="2">
    <source>
        <dbReference type="Proteomes" id="UP000219465"/>
    </source>
</evidence>
<reference evidence="2" key="1">
    <citation type="submission" date="2017-08" db="EMBL/GenBank/DDBJ databases">
        <authorList>
            <person name="Varghese N."/>
            <person name="Submissions S."/>
        </authorList>
    </citation>
    <scope>NUCLEOTIDE SEQUENCE [LARGE SCALE GENOMIC DNA]</scope>
    <source>
        <strain evidence="2">KCTC 23107</strain>
    </source>
</reference>
<dbReference type="InterPro" id="IPR014177">
    <property type="entry name" value="Formate_DH_TAT-contain"/>
</dbReference>
<evidence type="ECO:0008006" key="3">
    <source>
        <dbReference type="Google" id="ProtNLM"/>
    </source>
</evidence>
<dbReference type="NCBIfam" id="TIGR01409">
    <property type="entry name" value="TAT_signal_seq"/>
    <property type="match status" value="1"/>
</dbReference>
<dbReference type="OrthoDB" id="8117078at2"/>
<dbReference type="PIRSF" id="PIRSF036704">
    <property type="entry name" value="UCP036704"/>
    <property type="match status" value="1"/>
</dbReference>
<dbReference type="InterPro" id="IPR019546">
    <property type="entry name" value="TAT_signal_bac_arc"/>
</dbReference>
<organism evidence="1 2">
    <name type="scientific">Hoeflea halophila</name>
    <dbReference type="NCBI Taxonomy" id="714899"/>
    <lineage>
        <taxon>Bacteria</taxon>
        <taxon>Pseudomonadati</taxon>
        <taxon>Pseudomonadota</taxon>
        <taxon>Alphaproteobacteria</taxon>
        <taxon>Hyphomicrobiales</taxon>
        <taxon>Rhizobiaceae</taxon>
        <taxon>Hoeflea</taxon>
    </lineage>
</organism>
<evidence type="ECO:0000313" key="1">
    <source>
        <dbReference type="EMBL" id="SOE18438.1"/>
    </source>
</evidence>
<keyword evidence="2" id="KW-1185">Reference proteome</keyword>
<dbReference type="EMBL" id="OCPC01000005">
    <property type="protein sequence ID" value="SOE18438.1"/>
    <property type="molecule type" value="Genomic_DNA"/>
</dbReference>
<dbReference type="AlphaFoldDB" id="A0A286IE94"/>
<dbReference type="InterPro" id="IPR006311">
    <property type="entry name" value="TAT_signal"/>
</dbReference>
<dbReference type="NCBIfam" id="TIGR02811">
    <property type="entry name" value="formate_TAT"/>
    <property type="match status" value="1"/>
</dbReference>
<dbReference type="Proteomes" id="UP000219465">
    <property type="component" value="Unassembled WGS sequence"/>
</dbReference>
<dbReference type="RefSeq" id="WP_097108916.1">
    <property type="nucleotide sequence ID" value="NZ_OCPC01000005.1"/>
</dbReference>
<gene>
    <name evidence="1" type="ORF">SAMN05877838_3362</name>
</gene>
<protein>
    <recommendedName>
        <fullName evidence="3">Secreted protein</fullName>
    </recommendedName>
</protein>
<accession>A0A286IE94</accession>
<sequence length="65" mass="6784">MKAKTEDTTTDRRGFLKFAGLGTVAGGAALVAGGESQAVELAEPAGDAGYRETDHIKAYYASARY</sequence>
<dbReference type="PROSITE" id="PS51318">
    <property type="entry name" value="TAT"/>
    <property type="match status" value="1"/>
</dbReference>
<name>A0A286IE94_9HYPH</name>
<proteinExistence type="predicted"/>